<dbReference type="SUPFAM" id="SSF46785">
    <property type="entry name" value="Winged helix' DNA-binding domain"/>
    <property type="match status" value="1"/>
</dbReference>
<dbReference type="Gene3D" id="1.10.10.10">
    <property type="entry name" value="Winged helix-like DNA-binding domain superfamily/Winged helix DNA-binding domain"/>
    <property type="match status" value="1"/>
</dbReference>
<name>A0A383B3K2_9ZZZZ</name>
<reference evidence="2" key="1">
    <citation type="submission" date="2018-05" db="EMBL/GenBank/DDBJ databases">
        <authorList>
            <person name="Lanie J.A."/>
            <person name="Ng W.-L."/>
            <person name="Kazmierczak K.M."/>
            <person name="Andrzejewski T.M."/>
            <person name="Davidsen T.M."/>
            <person name="Wayne K.J."/>
            <person name="Tettelin H."/>
            <person name="Glass J.I."/>
            <person name="Rusch D."/>
            <person name="Podicherti R."/>
            <person name="Tsui H.-C.T."/>
            <person name="Winkler M.E."/>
        </authorList>
    </citation>
    <scope>NUCLEOTIDE SEQUENCE</scope>
</reference>
<sequence>VLEVCESNVAITDLCRKANLPYGRLKKLSQNLISSGLLNTIEYDGKNTFVITEKGKLYLEEYRRFSDITESFGLEM</sequence>
<feature type="non-terminal residue" evidence="2">
    <location>
        <position position="1"/>
    </location>
</feature>
<dbReference type="Pfam" id="PF14947">
    <property type="entry name" value="HTH_45"/>
    <property type="match status" value="1"/>
</dbReference>
<feature type="domain" description="ArnR1-like winged helix-turn-helix" evidence="1">
    <location>
        <begin position="1"/>
        <end position="69"/>
    </location>
</feature>
<dbReference type="InterPro" id="IPR036390">
    <property type="entry name" value="WH_DNA-bd_sf"/>
</dbReference>
<dbReference type="InterPro" id="IPR038723">
    <property type="entry name" value="ArnR1-like_HTH"/>
</dbReference>
<proteinExistence type="predicted"/>
<organism evidence="2">
    <name type="scientific">marine metagenome</name>
    <dbReference type="NCBI Taxonomy" id="408172"/>
    <lineage>
        <taxon>unclassified sequences</taxon>
        <taxon>metagenomes</taxon>
        <taxon>ecological metagenomes</taxon>
    </lineage>
</organism>
<dbReference type="AlphaFoldDB" id="A0A383B3K2"/>
<accession>A0A383B3K2</accession>
<evidence type="ECO:0000259" key="1">
    <source>
        <dbReference type="Pfam" id="PF14947"/>
    </source>
</evidence>
<evidence type="ECO:0000313" key="2">
    <source>
        <dbReference type="EMBL" id="SVE14329.1"/>
    </source>
</evidence>
<dbReference type="EMBL" id="UINC01197048">
    <property type="protein sequence ID" value="SVE14329.1"/>
    <property type="molecule type" value="Genomic_DNA"/>
</dbReference>
<gene>
    <name evidence="2" type="ORF">METZ01_LOCUS467183</name>
</gene>
<protein>
    <recommendedName>
        <fullName evidence="1">ArnR1-like winged helix-turn-helix domain-containing protein</fullName>
    </recommendedName>
</protein>
<dbReference type="InterPro" id="IPR036388">
    <property type="entry name" value="WH-like_DNA-bd_sf"/>
</dbReference>